<dbReference type="PROSITE" id="PS50923">
    <property type="entry name" value="SUSHI"/>
    <property type="match status" value="1"/>
</dbReference>
<dbReference type="InterPro" id="IPR000436">
    <property type="entry name" value="Sushi_SCR_CCP_dom"/>
</dbReference>
<protein>
    <submittedName>
        <fullName evidence="6">SELE protein</fullName>
    </submittedName>
</protein>
<feature type="non-terminal residue" evidence="6">
    <location>
        <position position="1"/>
    </location>
</feature>
<dbReference type="AlphaFoldDB" id="A0A812X1T0"/>
<name>A0A812X1T0_SYMPI</name>
<sequence>NGAISGSLPQCSPVACTYNLPSAAGVQHNCTNVTTGSTCLATCTTGGFEYASGGATEFTCRPSGAFSGLNPTCARIPCADLVLADHFNHGCRNKFFQDTCAVTCAAGFTLVGSASQYQCSASGVIQGTEPSCVPKTCDNNIPDDFLSDCGGITTGAACTVRCKPGMVPNSAQMSCHATGALLGTLPVCVPDACPSSTLLQNGVGLAHNCEDVVLLTASMAATNSKFNDIAMQCPVGLNPSEMLVDNCTGLRMGYVESNSSIATYSCSVELTMVGGSQLQCQPVSCMTDIQIPNMEHSCEGVTAGRSCFAYCKEGYAAAEGGVFQWTCSGPESNQSNVSLPVDGYALRGTIPVCLPQVCQYNIPVAAEYSHSCQNITTGQECTVECSEGWTGGQAVLSCGANGILSGALPTCSTATTTATTTTFWDGTVRLSGSLSLRLEQRRRLQAVQTELSVVQDFVEDGNVTAGLAAALATMLNASVDLTLSVASDNSSNSSGTAYLQYATGMFSDSWG</sequence>
<dbReference type="InterPro" id="IPR035976">
    <property type="entry name" value="Sushi/SCR/CCP_sf"/>
</dbReference>
<keyword evidence="1" id="KW-0768">Sushi</keyword>
<evidence type="ECO:0000256" key="4">
    <source>
        <dbReference type="ARBA" id="ARBA00023180"/>
    </source>
</evidence>
<evidence type="ECO:0000256" key="1">
    <source>
        <dbReference type="ARBA" id="ARBA00022659"/>
    </source>
</evidence>
<evidence type="ECO:0000313" key="7">
    <source>
        <dbReference type="Proteomes" id="UP000649617"/>
    </source>
</evidence>
<proteinExistence type="predicted"/>
<dbReference type="SUPFAM" id="SSF57535">
    <property type="entry name" value="Complement control module/SCR domain"/>
    <property type="match status" value="2"/>
</dbReference>
<evidence type="ECO:0000313" key="6">
    <source>
        <dbReference type="EMBL" id="CAE7708618.1"/>
    </source>
</evidence>
<feature type="domain" description="Sushi" evidence="5">
    <location>
        <begin position="9"/>
        <end position="75"/>
    </location>
</feature>
<evidence type="ECO:0000256" key="3">
    <source>
        <dbReference type="ARBA" id="ARBA00023157"/>
    </source>
</evidence>
<dbReference type="EMBL" id="CAJNIZ010045036">
    <property type="protein sequence ID" value="CAE7708618.1"/>
    <property type="molecule type" value="Genomic_DNA"/>
</dbReference>
<dbReference type="Proteomes" id="UP000649617">
    <property type="component" value="Unassembled WGS sequence"/>
</dbReference>
<dbReference type="Gene3D" id="2.10.70.10">
    <property type="entry name" value="Complement Module, domain 1"/>
    <property type="match status" value="1"/>
</dbReference>
<evidence type="ECO:0000256" key="2">
    <source>
        <dbReference type="ARBA" id="ARBA00022737"/>
    </source>
</evidence>
<reference evidence="6" key="1">
    <citation type="submission" date="2021-02" db="EMBL/GenBank/DDBJ databases">
        <authorList>
            <person name="Dougan E. K."/>
            <person name="Rhodes N."/>
            <person name="Thang M."/>
            <person name="Chan C."/>
        </authorList>
    </citation>
    <scope>NUCLEOTIDE SEQUENCE</scope>
</reference>
<accession>A0A812X1T0</accession>
<gene>
    <name evidence="6" type="primary">SELE</name>
    <name evidence="6" type="ORF">SPIL2461_LOCUS20047</name>
</gene>
<evidence type="ECO:0000259" key="5">
    <source>
        <dbReference type="PROSITE" id="PS50923"/>
    </source>
</evidence>
<keyword evidence="3" id="KW-1015">Disulfide bond</keyword>
<dbReference type="SMART" id="SM00032">
    <property type="entry name" value="CCP"/>
    <property type="match status" value="4"/>
</dbReference>
<dbReference type="PANTHER" id="PTHR19325">
    <property type="entry name" value="COMPLEMENT COMPONENT-RELATED SUSHI DOMAIN-CONTAINING"/>
    <property type="match status" value="1"/>
</dbReference>
<keyword evidence="7" id="KW-1185">Reference proteome</keyword>
<organism evidence="6 7">
    <name type="scientific">Symbiodinium pilosum</name>
    <name type="common">Dinoflagellate</name>
    <dbReference type="NCBI Taxonomy" id="2952"/>
    <lineage>
        <taxon>Eukaryota</taxon>
        <taxon>Sar</taxon>
        <taxon>Alveolata</taxon>
        <taxon>Dinophyceae</taxon>
        <taxon>Suessiales</taxon>
        <taxon>Symbiodiniaceae</taxon>
        <taxon>Symbiodinium</taxon>
    </lineage>
</organism>
<keyword evidence="2" id="KW-0677">Repeat</keyword>
<dbReference type="PANTHER" id="PTHR19325:SF567">
    <property type="entry name" value="SUSHI, VON WILLEBRAND FACTOR TYPE A, EGF AND PENTRAXIN DOMAIN-CONTAINING PROTEIN 1-LIKE"/>
    <property type="match status" value="1"/>
</dbReference>
<dbReference type="InterPro" id="IPR050350">
    <property type="entry name" value="Compl-Cell_Adhes-Reg"/>
</dbReference>
<comment type="caution">
    <text evidence="6">The sequence shown here is derived from an EMBL/GenBank/DDBJ whole genome shotgun (WGS) entry which is preliminary data.</text>
</comment>
<keyword evidence="4" id="KW-0325">Glycoprotein</keyword>
<dbReference type="OrthoDB" id="425443at2759"/>